<reference evidence="2 3" key="1">
    <citation type="submission" date="2021-03" db="EMBL/GenBank/DDBJ databases">
        <title>Comparative Genomics and Metabolomics in the genus Turicibacter.</title>
        <authorList>
            <person name="Maki J."/>
            <person name="Looft T."/>
        </authorList>
    </citation>
    <scope>NUCLEOTIDE SEQUENCE</scope>
    <source>
        <strain evidence="2">ISU324</strain>
        <strain evidence="1 3">MMM721</strain>
    </source>
</reference>
<evidence type="ECO:0000313" key="3">
    <source>
        <dbReference type="Proteomes" id="UP001058016"/>
    </source>
</evidence>
<dbReference type="RefSeq" id="WP_055277623.1">
    <property type="nucleotide sequence ID" value="NZ_CP071250.1"/>
</dbReference>
<dbReference type="AlphaFoldDB" id="A0A9Q9FGX2"/>
<evidence type="ECO:0000313" key="4">
    <source>
        <dbReference type="Proteomes" id="UP001058072"/>
    </source>
</evidence>
<protein>
    <submittedName>
        <fullName evidence="2">Uncharacterized protein</fullName>
    </submittedName>
</protein>
<dbReference type="EMBL" id="CP071249">
    <property type="protein sequence ID" value="UUF07281.1"/>
    <property type="molecule type" value="Genomic_DNA"/>
</dbReference>
<dbReference type="Proteomes" id="UP001058072">
    <property type="component" value="Chromosome"/>
</dbReference>
<keyword evidence="3" id="KW-1185">Reference proteome</keyword>
<sequence>MATHNMYVQIIFDEKTKKFNCYADLGEVLTTLNDGDVFTISQQDTTNVLGTIKYSEDCKPYGYYFVSNDGQLTIELNDGMYGFIERQREDEND</sequence>
<gene>
    <name evidence="1" type="ORF">J0J69_08790</name>
    <name evidence="2" type="ORF">J0J70_05190</name>
</gene>
<name>A0A9Q9FGX2_9FIRM</name>
<accession>A0A9Q9FGX2</accession>
<evidence type="ECO:0000313" key="2">
    <source>
        <dbReference type="EMBL" id="UUF09356.1"/>
    </source>
</evidence>
<proteinExistence type="predicted"/>
<organism evidence="2 4">
    <name type="scientific">Turicibacter bilis</name>
    <dbReference type="NCBI Taxonomy" id="2735723"/>
    <lineage>
        <taxon>Bacteria</taxon>
        <taxon>Bacillati</taxon>
        <taxon>Bacillota</taxon>
        <taxon>Erysipelotrichia</taxon>
        <taxon>Erysipelotrichales</taxon>
        <taxon>Turicibacteraceae</taxon>
        <taxon>Turicibacter</taxon>
    </lineage>
</organism>
<evidence type="ECO:0000313" key="1">
    <source>
        <dbReference type="EMBL" id="UUF07281.1"/>
    </source>
</evidence>
<dbReference type="Proteomes" id="UP001058016">
    <property type="component" value="Chromosome"/>
</dbReference>
<dbReference type="EMBL" id="CP071250">
    <property type="protein sequence ID" value="UUF09356.1"/>
    <property type="molecule type" value="Genomic_DNA"/>
</dbReference>